<comment type="caution">
    <text evidence="3">The sequence shown here is derived from an EMBL/GenBank/DDBJ whole genome shotgun (WGS) entry which is preliminary data.</text>
</comment>
<dbReference type="OrthoDB" id="4760524at2759"/>
<dbReference type="PANTHER" id="PTHR10039">
    <property type="entry name" value="AMELOGENIN"/>
    <property type="match status" value="1"/>
</dbReference>
<proteinExistence type="predicted"/>
<dbReference type="PROSITE" id="PS50837">
    <property type="entry name" value="NACHT"/>
    <property type="match status" value="1"/>
</dbReference>
<dbReference type="SUPFAM" id="SSF52540">
    <property type="entry name" value="P-loop containing nucleoside triphosphate hydrolases"/>
    <property type="match status" value="1"/>
</dbReference>
<dbReference type="InterPro" id="IPR056884">
    <property type="entry name" value="NPHP3-like_N"/>
</dbReference>
<dbReference type="PANTHER" id="PTHR10039:SF14">
    <property type="entry name" value="NACHT DOMAIN-CONTAINING PROTEIN"/>
    <property type="match status" value="1"/>
</dbReference>
<name>A0A8H5B0Z9_9AGAR</name>
<keyword evidence="1" id="KW-0677">Repeat</keyword>
<evidence type="ECO:0000256" key="1">
    <source>
        <dbReference type="ARBA" id="ARBA00022737"/>
    </source>
</evidence>
<dbReference type="EMBL" id="JAACJJ010000047">
    <property type="protein sequence ID" value="KAF5313762.1"/>
    <property type="molecule type" value="Genomic_DNA"/>
</dbReference>
<evidence type="ECO:0000313" key="4">
    <source>
        <dbReference type="Proteomes" id="UP000567179"/>
    </source>
</evidence>
<dbReference type="Proteomes" id="UP000567179">
    <property type="component" value="Unassembled WGS sequence"/>
</dbReference>
<accession>A0A8H5B0Z9</accession>
<dbReference type="AlphaFoldDB" id="A0A8H5B0Z9"/>
<sequence>MLMMDEQTVLNSAPHHADPGGSIFQGASNVNIKGSTFKAYGSGGMDEKKRIAGAMALLTSGAEQGAPYDAAAREDVPKCHEDTRVAIVDGIHHWAHSLEPGARPLMWMYGPAGSGKTTIMQTVAETFDKEGSLAASFFFSRVSAARPRSKENFVVTLAHQLSLCIPALQQPLADALSDSSLLTKSLTKQMNKLIINPLKNLDPATLGPRSVFVVDGLDECDGDITQRDVLNLLVHLLHEIGHRIRILVASRSLSHIQSFFAQSRIRDIMQTTPLDSDYQSDEDVTQFLHAEFAKIRVEHPSCGGLASEWPSSSDIDILVKRASGQFIYASVVIKFIADHSRHPHESLKTIINLVFGDTARPYEALDAVYAQVLSTIEPQNFEFAQTVMGCLLLPGNFDFNFIVQDHPTEALDNVVFMSAPGTTNARINRMFPLITCNSKGGIMFSHASFPEYLLDRSRSKEFFLDMRKVHCTLARQWFKLYSTHFKLHPHNGLIPTGIESCKPGHYTGRSHGVLFDVISNCVEAEWTTELRQDISAFNVEAAFTLSPKDSVHSSPHILWNGISRWLDFIFWIEQNHLLPSTETEHILGRIDKLIQSALSKLSADAPSRRVPATLLTLRKLISVSGFWHDICPDFGPLSEWKSTSELYVDYSPIFQDHIHDISSLWLCKTLSMDAEMNGSFFSDGNLYSDAALLYAQSRGRVDRSSVKNLPPILSKAAPFEELAILLAQKFLQVHRRSVANVDKNDMECFFMAIIIYLFECGVPFLSEHQHGPEFHPDSWHCGICMLLDPLKVEYADVEISTEPAAKPLHKPAEGPEPQQMQRIWNQIPAVPLFWLRTWIFWLADMMARLFLVFA</sequence>
<dbReference type="Gene3D" id="3.40.50.300">
    <property type="entry name" value="P-loop containing nucleotide triphosphate hydrolases"/>
    <property type="match status" value="1"/>
</dbReference>
<gene>
    <name evidence="3" type="ORF">D9619_013717</name>
</gene>
<protein>
    <recommendedName>
        <fullName evidence="2">NACHT domain-containing protein</fullName>
    </recommendedName>
</protein>
<organism evidence="3 4">
    <name type="scientific">Psilocybe cf. subviscida</name>
    <dbReference type="NCBI Taxonomy" id="2480587"/>
    <lineage>
        <taxon>Eukaryota</taxon>
        <taxon>Fungi</taxon>
        <taxon>Dikarya</taxon>
        <taxon>Basidiomycota</taxon>
        <taxon>Agaricomycotina</taxon>
        <taxon>Agaricomycetes</taxon>
        <taxon>Agaricomycetidae</taxon>
        <taxon>Agaricales</taxon>
        <taxon>Agaricineae</taxon>
        <taxon>Strophariaceae</taxon>
        <taxon>Psilocybe</taxon>
    </lineage>
</organism>
<dbReference type="InterPro" id="IPR007111">
    <property type="entry name" value="NACHT_NTPase"/>
</dbReference>
<dbReference type="Pfam" id="PF24883">
    <property type="entry name" value="NPHP3_N"/>
    <property type="match status" value="1"/>
</dbReference>
<feature type="domain" description="NACHT" evidence="2">
    <location>
        <begin position="104"/>
        <end position="252"/>
    </location>
</feature>
<evidence type="ECO:0000259" key="2">
    <source>
        <dbReference type="PROSITE" id="PS50837"/>
    </source>
</evidence>
<evidence type="ECO:0000313" key="3">
    <source>
        <dbReference type="EMBL" id="KAF5313762.1"/>
    </source>
</evidence>
<dbReference type="InterPro" id="IPR027417">
    <property type="entry name" value="P-loop_NTPase"/>
</dbReference>
<reference evidence="3 4" key="1">
    <citation type="journal article" date="2020" name="ISME J.">
        <title>Uncovering the hidden diversity of litter-decomposition mechanisms in mushroom-forming fungi.</title>
        <authorList>
            <person name="Floudas D."/>
            <person name="Bentzer J."/>
            <person name="Ahren D."/>
            <person name="Johansson T."/>
            <person name="Persson P."/>
            <person name="Tunlid A."/>
        </authorList>
    </citation>
    <scope>NUCLEOTIDE SEQUENCE [LARGE SCALE GENOMIC DNA]</scope>
    <source>
        <strain evidence="3 4">CBS 101986</strain>
    </source>
</reference>
<keyword evidence="4" id="KW-1185">Reference proteome</keyword>